<keyword evidence="4" id="KW-1185">Reference proteome</keyword>
<feature type="region of interest" description="Disordered" evidence="2">
    <location>
        <begin position="1"/>
        <end position="20"/>
    </location>
</feature>
<organism evidence="3 4">
    <name type="scientific">Nematocida ausubeli (strain ATCC PRA-371 / ERTm2)</name>
    <name type="common">Nematode killer fungus</name>
    <dbReference type="NCBI Taxonomy" id="1913371"/>
    <lineage>
        <taxon>Eukaryota</taxon>
        <taxon>Fungi</taxon>
        <taxon>Fungi incertae sedis</taxon>
        <taxon>Microsporidia</taxon>
        <taxon>Nematocida</taxon>
    </lineage>
</organism>
<dbReference type="EMBL" id="AKIJ01000002">
    <property type="protein sequence ID" value="KFG26920.1"/>
    <property type="molecule type" value="Genomic_DNA"/>
</dbReference>
<proteinExistence type="predicted"/>
<evidence type="ECO:0000313" key="4">
    <source>
        <dbReference type="Proteomes" id="UP000054524"/>
    </source>
</evidence>
<feature type="compositionally biased region" description="Basic and acidic residues" evidence="2">
    <location>
        <begin position="9"/>
        <end position="20"/>
    </location>
</feature>
<comment type="caution">
    <text evidence="3">The sequence shown here is derived from an EMBL/GenBank/DDBJ whole genome shotgun (WGS) entry which is preliminary data.</text>
</comment>
<dbReference type="RefSeq" id="XP_052905475.1">
    <property type="nucleotide sequence ID" value="XM_053048715.1"/>
</dbReference>
<dbReference type="Proteomes" id="UP000054524">
    <property type="component" value="Unassembled WGS sequence"/>
</dbReference>
<keyword evidence="1" id="KW-0175">Coiled coil</keyword>
<feature type="coiled-coil region" evidence="1">
    <location>
        <begin position="569"/>
        <end position="635"/>
    </location>
</feature>
<gene>
    <name evidence="3" type="ORF">NESG_01076</name>
</gene>
<dbReference type="AlphaFoldDB" id="A0A086J452"/>
<dbReference type="OrthoDB" id="10343912at2759"/>
<name>A0A086J452_NEMA1</name>
<dbReference type="HOGENOM" id="CLU_009683_0_0_1"/>
<sequence>MKLNIKKRNPVEQQEKEIVGKGRKRDASQTIAWLLIHLAGLCQVWGRMTPDELKTIQTTEIAVGFNRRVVVNPDSVLNPLHGRVMNNIRLMHNKRFIAPEIKIKYAIKAKKANALYPIYMYARDCRLDRVRNDSDLAYKGRLLEYKKEYFNTLLELFPSIYGYVSIWSDREDSFFSFINSADVKEYKYKILASLLLLTEGVDVPLAANRTELVLKKVGCSKVHFRLHTQPVESDNPKDRHPPRRKLELENSAVVDVVDFFIKNRKNEILKAEGYTVEPANYEEFKKGEFMNSPGFLIQTYIYHCVESTEKMILFIQTVYDLLSEYMAQNEAGSGIEAPEEFSTEKTLAKQAKDVFDHYFVQTSRSQVGLQYIDIALQAEVPLYNHGVDYWGELLHLELANDLLPTRKPMNSLRLLSSFVLDVNLPNDRPVYYGDILIPFSEFIDCGETALLGLFCWAAYDCRKNIYTADHIKSASEKLKSFFQKHWSMYGNVSKEMHNEWNQVVMHLQSTNVRYLRSDENQVGPGIVNLMYAAAKIAGIDEMPEVEGFKRKIEEIRDERTTDKVRRLSMKHSKKNISEKEKKKMEEEIRKLIDAKEQAQLKNLILKLKCAGRQEENSIQLEIKRLEDEIDKRNKTDLNLLVLCYMEKEDRLKEAISCNIEACLCGLVKKIALDKNIDVKISRAYKETLIHGYSDIFGQIEISYNLNGAHEVNRMHAHPYIYRFRIVPKYKSDSEDEPHWYGKFKISRSKSTEATRQIACSFQWLQIIPRVAEKSFIMWMLNFYIDNSEQIDMFCIALSPYKAHDLIEKAIGDNKKRINIDMILLDPLVHNRRHIRNTVHALLIYGIVARLGSSCALRCLADNVMGSSLFIEKKQKNAMFIPFSVITVPKHYPHVRIDESVYEKTHSFLYALKNTLASVDVSSSIGSTLLPIIITNLMVQFRKTCLDNSYYSTLQRFARMLSNRERSLFFDILIQQKKTMKNIEIVVRAMREVEKTHPSTAFGCHSNEFLIWIIGLACSKHRINFAYNIIKECYDLIDLECPGRTRFGGHYSKWKAHFQSEVLLGRIKDIVCVESNEESIERFELIYRLLT</sequence>
<evidence type="ECO:0000256" key="2">
    <source>
        <dbReference type="SAM" id="MobiDB-lite"/>
    </source>
</evidence>
<evidence type="ECO:0000313" key="3">
    <source>
        <dbReference type="EMBL" id="KFG26920.1"/>
    </source>
</evidence>
<evidence type="ECO:0000256" key="1">
    <source>
        <dbReference type="SAM" id="Coils"/>
    </source>
</evidence>
<dbReference type="GeneID" id="77676049"/>
<reference evidence="3 4" key="1">
    <citation type="journal article" date="2014" name="Genome Announc.">
        <title>Genome Sequence of the Microsporidian Species Nematocida sp1 Strain ERTm6 (ATCC PRA-372).</title>
        <authorList>
            <person name="Bakowski M.A."/>
            <person name="Priest M."/>
            <person name="Young S."/>
            <person name="Cuomo C.A."/>
            <person name="Troemel E.R."/>
        </authorList>
    </citation>
    <scope>NUCLEOTIDE SEQUENCE [LARGE SCALE GENOMIC DNA]</scope>
    <source>
        <strain evidence="3 4">ERTm6</strain>
    </source>
</reference>
<accession>A0A086J452</accession>
<protein>
    <submittedName>
        <fullName evidence="3">Uncharacterized protein</fullName>
    </submittedName>
</protein>